<evidence type="ECO:0000256" key="1">
    <source>
        <dbReference type="SAM" id="MobiDB-lite"/>
    </source>
</evidence>
<dbReference type="Proteomes" id="UP000235881">
    <property type="component" value="Unassembled WGS sequence"/>
</dbReference>
<sequence>MIKPLWLAGALLVLTACDKEPSTPPAPAKTAPPALQAPAAPQQAEETPPDLKIEVAPATEQADETKPPVQISVPKPPPAAPAHKVATPEKLEKIEEIELTTPRLDLSLPEDWAKEFGHDESAPAMSLLPPLFSEPTQSVQMSGRLITGDEEDDPLIEGAEIQFEFKR</sequence>
<dbReference type="EMBL" id="POUK01000004">
    <property type="protein sequence ID" value="PNF76304.1"/>
    <property type="molecule type" value="Genomic_DNA"/>
</dbReference>
<dbReference type="RefSeq" id="WP_102828886.1">
    <property type="nucleotide sequence ID" value="NZ_CP065721.1"/>
</dbReference>
<evidence type="ECO:0000313" key="3">
    <source>
        <dbReference type="Proteomes" id="UP000235881"/>
    </source>
</evidence>
<name>A0A8E2U4F2_9GAMM</name>
<feature type="compositionally biased region" description="Low complexity" evidence="1">
    <location>
        <begin position="28"/>
        <end position="46"/>
    </location>
</feature>
<organism evidence="2 3">
    <name type="scientific">Stutzerimonas degradans</name>
    <dbReference type="NCBI Taxonomy" id="2968968"/>
    <lineage>
        <taxon>Bacteria</taxon>
        <taxon>Pseudomonadati</taxon>
        <taxon>Pseudomonadota</taxon>
        <taxon>Gammaproteobacteria</taxon>
        <taxon>Pseudomonadales</taxon>
        <taxon>Pseudomonadaceae</taxon>
        <taxon>Stutzerimonas</taxon>
    </lineage>
</organism>
<keyword evidence="3" id="KW-1185">Reference proteome</keyword>
<accession>A0A8E2U4F2</accession>
<evidence type="ECO:0000313" key="2">
    <source>
        <dbReference type="EMBL" id="PNF76304.1"/>
    </source>
</evidence>
<dbReference type="AlphaFoldDB" id="A0A8E2U4F2"/>
<evidence type="ECO:0008006" key="4">
    <source>
        <dbReference type="Google" id="ProtNLM"/>
    </source>
</evidence>
<reference evidence="2 3" key="1">
    <citation type="submission" date="2018-01" db="EMBL/GenBank/DDBJ databases">
        <title>Denitrification phenotypes of diverse strains of Pseudomonas stutzeri.</title>
        <authorList>
            <person name="Milligan D.A."/>
            <person name="Bergaust L."/>
            <person name="Bakken L.R."/>
            <person name="Frostegard A."/>
        </authorList>
    </citation>
    <scope>NUCLEOTIDE SEQUENCE [LARGE SCALE GENOMIC DNA]</scope>
    <source>
        <strain evidence="2 3">DSM 50238</strain>
    </source>
</reference>
<feature type="region of interest" description="Disordered" evidence="1">
    <location>
        <begin position="18"/>
        <end position="89"/>
    </location>
</feature>
<gene>
    <name evidence="2" type="ORF">CXK95_12950</name>
</gene>
<comment type="caution">
    <text evidence="2">The sequence shown here is derived from an EMBL/GenBank/DDBJ whole genome shotgun (WGS) entry which is preliminary data.</text>
</comment>
<protein>
    <recommendedName>
        <fullName evidence="4">Translation initiation factor 2</fullName>
    </recommendedName>
</protein>
<proteinExistence type="predicted"/>
<dbReference type="PROSITE" id="PS51257">
    <property type="entry name" value="PROKAR_LIPOPROTEIN"/>
    <property type="match status" value="1"/>
</dbReference>